<evidence type="ECO:0000313" key="6">
    <source>
        <dbReference type="EMBL" id="GGN95059.1"/>
    </source>
</evidence>
<dbReference type="Gene3D" id="1.10.10.10">
    <property type="entry name" value="Winged helix-like DNA-binding domain superfamily/Winged helix DNA-binding domain"/>
    <property type="match status" value="1"/>
</dbReference>
<comment type="similarity">
    <text evidence="1">Belongs to the sigma-70 factor family. ECF subfamily.</text>
</comment>
<keyword evidence="2" id="KW-0805">Transcription regulation</keyword>
<dbReference type="SUPFAM" id="SSF88659">
    <property type="entry name" value="Sigma3 and sigma4 domains of RNA polymerase sigma factors"/>
    <property type="match status" value="1"/>
</dbReference>
<proteinExistence type="inferred from homology"/>
<dbReference type="EMBL" id="BMMM01000032">
    <property type="protein sequence ID" value="GGN95059.1"/>
    <property type="molecule type" value="Genomic_DNA"/>
</dbReference>
<keyword evidence="3" id="KW-0731">Sigma factor</keyword>
<organism evidence="6 7">
    <name type="scientific">Streptomyces albiflavescens</name>
    <dbReference type="NCBI Taxonomy" id="1623582"/>
    <lineage>
        <taxon>Bacteria</taxon>
        <taxon>Bacillati</taxon>
        <taxon>Actinomycetota</taxon>
        <taxon>Actinomycetes</taxon>
        <taxon>Kitasatosporales</taxon>
        <taxon>Streptomycetaceae</taxon>
        <taxon>Streptomyces</taxon>
    </lineage>
</organism>
<dbReference type="InterPro" id="IPR013324">
    <property type="entry name" value="RNA_pol_sigma_r3/r4-like"/>
</dbReference>
<comment type="caution">
    <text evidence="6">The sequence shown here is derived from an EMBL/GenBank/DDBJ whole genome shotgun (WGS) entry which is preliminary data.</text>
</comment>
<protein>
    <recommendedName>
        <fullName evidence="5">RNA polymerase sigma factor 70 region 4 type 2 domain-containing protein</fullName>
    </recommendedName>
</protein>
<dbReference type="GO" id="GO:0016987">
    <property type="term" value="F:sigma factor activity"/>
    <property type="evidence" value="ECO:0007669"/>
    <property type="project" value="UniProtKB-KW"/>
</dbReference>
<dbReference type="GO" id="GO:0006352">
    <property type="term" value="P:DNA-templated transcription initiation"/>
    <property type="evidence" value="ECO:0007669"/>
    <property type="project" value="InterPro"/>
</dbReference>
<evidence type="ECO:0000256" key="1">
    <source>
        <dbReference type="ARBA" id="ARBA00010641"/>
    </source>
</evidence>
<sequence length="205" mass="23675">MTESVESPMGFSAPRRGFLGLLGPARAKERESVEKIMEGLEKQSATYKNIILTRIDQRYVDDVWGEAQVRMTAHLRAGHRVKNPAAYMTRVCINCAYDELEKIKKRAEDLIGDDDTSVLERTDVLLDDSGLMYSDVKAIMAEVLTPRDHRAYVLRFVYGLNAKEIAEVLDWTHDCVRQSLVRADRILNRPEVKRRFRYRPRSSER</sequence>
<dbReference type="Proteomes" id="UP000600365">
    <property type="component" value="Unassembled WGS sequence"/>
</dbReference>
<dbReference type="InterPro" id="IPR036388">
    <property type="entry name" value="WH-like_DNA-bd_sf"/>
</dbReference>
<evidence type="ECO:0000313" key="7">
    <source>
        <dbReference type="Proteomes" id="UP000600365"/>
    </source>
</evidence>
<evidence type="ECO:0000256" key="4">
    <source>
        <dbReference type="ARBA" id="ARBA00023163"/>
    </source>
</evidence>
<evidence type="ECO:0000259" key="5">
    <source>
        <dbReference type="Pfam" id="PF08281"/>
    </source>
</evidence>
<evidence type="ECO:0000256" key="3">
    <source>
        <dbReference type="ARBA" id="ARBA00023082"/>
    </source>
</evidence>
<dbReference type="AlphaFoldDB" id="A0A917YFR8"/>
<reference evidence="6 7" key="1">
    <citation type="journal article" date="2014" name="Int. J. Syst. Evol. Microbiol.">
        <title>Complete genome sequence of Corynebacterium casei LMG S-19264T (=DSM 44701T), isolated from a smear-ripened cheese.</title>
        <authorList>
            <consortium name="US DOE Joint Genome Institute (JGI-PGF)"/>
            <person name="Walter F."/>
            <person name="Albersmeier A."/>
            <person name="Kalinowski J."/>
            <person name="Ruckert C."/>
        </authorList>
    </citation>
    <scope>NUCLEOTIDE SEQUENCE [LARGE SCALE GENOMIC DNA]</scope>
    <source>
        <strain evidence="6 7">CGMCC 4.7111</strain>
    </source>
</reference>
<keyword evidence="4" id="KW-0804">Transcription</keyword>
<evidence type="ECO:0000256" key="2">
    <source>
        <dbReference type="ARBA" id="ARBA00023015"/>
    </source>
</evidence>
<feature type="domain" description="RNA polymerase sigma factor 70 region 4 type 2" evidence="5">
    <location>
        <begin position="142"/>
        <end position="183"/>
    </location>
</feature>
<dbReference type="InterPro" id="IPR013249">
    <property type="entry name" value="RNA_pol_sigma70_r4_t2"/>
</dbReference>
<dbReference type="Pfam" id="PF08281">
    <property type="entry name" value="Sigma70_r4_2"/>
    <property type="match status" value="1"/>
</dbReference>
<dbReference type="GO" id="GO:0003677">
    <property type="term" value="F:DNA binding"/>
    <property type="evidence" value="ECO:0007669"/>
    <property type="project" value="InterPro"/>
</dbReference>
<accession>A0A917YFR8</accession>
<name>A0A917YFR8_9ACTN</name>
<gene>
    <name evidence="6" type="ORF">GCM10011579_095200</name>
</gene>
<keyword evidence="7" id="KW-1185">Reference proteome</keyword>